<dbReference type="PRINTS" id="PR00080">
    <property type="entry name" value="SDRFAMILY"/>
</dbReference>
<gene>
    <name evidence="5" type="ORF">SAMN05421637_0089</name>
</gene>
<comment type="similarity">
    <text evidence="1 3">Belongs to the short-chain dehydrogenases/reductases (SDR) family.</text>
</comment>
<dbReference type="eggNOG" id="COG0300">
    <property type="taxonomic scope" value="Bacteria"/>
</dbReference>
<dbReference type="RefSeq" id="WP_236623290.1">
    <property type="nucleotide sequence ID" value="NZ_BBLU01000001.1"/>
</dbReference>
<evidence type="ECO:0000256" key="1">
    <source>
        <dbReference type="ARBA" id="ARBA00006484"/>
    </source>
</evidence>
<name>A0A1H6TZR5_9MICO</name>
<dbReference type="GO" id="GO:0016491">
    <property type="term" value="F:oxidoreductase activity"/>
    <property type="evidence" value="ECO:0007669"/>
    <property type="project" value="UniProtKB-KW"/>
</dbReference>
<keyword evidence="6" id="KW-1185">Reference proteome</keyword>
<dbReference type="PANTHER" id="PTHR43669">
    <property type="entry name" value="5-KETO-D-GLUCONATE 5-REDUCTASE"/>
    <property type="match status" value="1"/>
</dbReference>
<dbReference type="PRINTS" id="PR00081">
    <property type="entry name" value="GDHRDH"/>
</dbReference>
<dbReference type="InterPro" id="IPR057326">
    <property type="entry name" value="KR_dom"/>
</dbReference>
<dbReference type="InterPro" id="IPR002347">
    <property type="entry name" value="SDR_fam"/>
</dbReference>
<evidence type="ECO:0000313" key="5">
    <source>
        <dbReference type="EMBL" id="SEI81685.1"/>
    </source>
</evidence>
<dbReference type="SMART" id="SM00822">
    <property type="entry name" value="PKS_KR"/>
    <property type="match status" value="1"/>
</dbReference>
<organism evidence="5 6">
    <name type="scientific">Demequina mangrovi</name>
    <dbReference type="NCBI Taxonomy" id="1043493"/>
    <lineage>
        <taxon>Bacteria</taxon>
        <taxon>Bacillati</taxon>
        <taxon>Actinomycetota</taxon>
        <taxon>Actinomycetes</taxon>
        <taxon>Micrococcales</taxon>
        <taxon>Demequinaceae</taxon>
        <taxon>Demequina</taxon>
    </lineage>
</organism>
<feature type="domain" description="Ketoreductase" evidence="4">
    <location>
        <begin position="11"/>
        <end position="194"/>
    </location>
</feature>
<dbReference type="CDD" id="cd05233">
    <property type="entry name" value="SDR_c"/>
    <property type="match status" value="1"/>
</dbReference>
<evidence type="ECO:0000259" key="4">
    <source>
        <dbReference type="SMART" id="SM00822"/>
    </source>
</evidence>
<evidence type="ECO:0000256" key="3">
    <source>
        <dbReference type="RuleBase" id="RU000363"/>
    </source>
</evidence>
<protein>
    <recommendedName>
        <fullName evidence="4">Ketoreductase domain-containing protein</fullName>
    </recommendedName>
</protein>
<dbReference type="Gene3D" id="3.40.50.720">
    <property type="entry name" value="NAD(P)-binding Rossmann-like Domain"/>
    <property type="match status" value="1"/>
</dbReference>
<sequence>MRRARLDLTGRIVVVTGGAGGIGRAFSALATERGARIVVVDARDEAAATAVAALPDGASRHHAEVADLTDRSEVEAVLDRIAYRYGRIDVLVNNAGMTSAARFDERSVESIEQELAVNLTAPLVVTRLAIPLLRESPDPRVITTVSLGGIFPLGETPIYTASKFGLRGAMLSIALDLRDKGITVSSVLPSATDTRMLRQEALDGGNSLQFQDPPQSPQHVAATMMGLLDRPRLEAYPRPSESWLVRAALLMPNALPRLMPLFRGKGRRGQARYIRELRERGLVSTVDGIDVAFED</sequence>
<accession>A0A1H6TZR5</accession>
<evidence type="ECO:0000256" key="2">
    <source>
        <dbReference type="ARBA" id="ARBA00023002"/>
    </source>
</evidence>
<dbReference type="STRING" id="1043493.SAMN05421637_0089"/>
<dbReference type="InterPro" id="IPR036291">
    <property type="entry name" value="NAD(P)-bd_dom_sf"/>
</dbReference>
<dbReference type="Pfam" id="PF00106">
    <property type="entry name" value="adh_short"/>
    <property type="match status" value="1"/>
</dbReference>
<dbReference type="Proteomes" id="UP000183315">
    <property type="component" value="Unassembled WGS sequence"/>
</dbReference>
<proteinExistence type="inferred from homology"/>
<dbReference type="EMBL" id="FNZI01000001">
    <property type="protein sequence ID" value="SEI81685.1"/>
    <property type="molecule type" value="Genomic_DNA"/>
</dbReference>
<reference evidence="6" key="1">
    <citation type="submission" date="2016-10" db="EMBL/GenBank/DDBJ databases">
        <authorList>
            <person name="Varghese N."/>
        </authorList>
    </citation>
    <scope>NUCLEOTIDE SEQUENCE [LARGE SCALE GENOMIC DNA]</scope>
    <source>
        <strain evidence="6">DSM 24868</strain>
    </source>
</reference>
<dbReference type="AlphaFoldDB" id="A0A1H6TZR5"/>
<dbReference type="SUPFAM" id="SSF51735">
    <property type="entry name" value="NAD(P)-binding Rossmann-fold domains"/>
    <property type="match status" value="1"/>
</dbReference>
<evidence type="ECO:0000313" key="6">
    <source>
        <dbReference type="Proteomes" id="UP000183315"/>
    </source>
</evidence>
<dbReference type="PANTHER" id="PTHR43669:SF3">
    <property type="entry name" value="ALCOHOL DEHYDROGENASE, PUTATIVE (AFU_ORTHOLOGUE AFUA_3G03445)-RELATED"/>
    <property type="match status" value="1"/>
</dbReference>
<keyword evidence="2" id="KW-0560">Oxidoreductase</keyword>